<feature type="domain" description="ATP synthase F1 complex delta/epsilon subunit N-terminal" evidence="10">
    <location>
        <begin position="6"/>
        <end position="82"/>
    </location>
</feature>
<evidence type="ECO:0000313" key="11">
    <source>
        <dbReference type="EMBL" id="OIO14689.1"/>
    </source>
</evidence>
<reference evidence="11 12" key="1">
    <citation type="journal article" date="2016" name="Environ. Microbiol.">
        <title>Genomic resolution of a cold subsurface aquifer community provides metabolic insights for novel microbes adapted to high CO concentrations.</title>
        <authorList>
            <person name="Probst A.J."/>
            <person name="Castelle C.J."/>
            <person name="Singh A."/>
            <person name="Brown C.T."/>
            <person name="Anantharaman K."/>
            <person name="Sharon I."/>
            <person name="Hug L.A."/>
            <person name="Burstein D."/>
            <person name="Emerson J.B."/>
            <person name="Thomas B.C."/>
            <person name="Banfield J.F."/>
        </authorList>
    </citation>
    <scope>NUCLEOTIDE SEQUENCE [LARGE SCALE GENOMIC DNA]</scope>
    <source>
        <strain evidence="11">CG1_02_37_22</strain>
    </source>
</reference>
<comment type="subcellular location">
    <subcellularLocation>
        <location evidence="8">Cell membrane</location>
        <topology evidence="8">Peripheral membrane protein</topology>
    </subcellularLocation>
    <subcellularLocation>
        <location evidence="1">Endomembrane system</location>
        <topology evidence="1">Peripheral membrane protein</topology>
    </subcellularLocation>
</comment>
<dbReference type="GO" id="GO:0012505">
    <property type="term" value="C:endomembrane system"/>
    <property type="evidence" value="ECO:0007669"/>
    <property type="project" value="UniProtKB-SubCell"/>
</dbReference>
<evidence type="ECO:0000256" key="3">
    <source>
        <dbReference type="ARBA" id="ARBA00022448"/>
    </source>
</evidence>
<dbReference type="GO" id="GO:0046933">
    <property type="term" value="F:proton-transporting ATP synthase activity, rotational mechanism"/>
    <property type="evidence" value="ECO:0007669"/>
    <property type="project" value="UniProtKB-UniRule"/>
</dbReference>
<evidence type="ECO:0000256" key="6">
    <source>
        <dbReference type="ARBA" id="ARBA00023196"/>
    </source>
</evidence>
<keyword evidence="8" id="KW-1003">Cell membrane</keyword>
<evidence type="ECO:0000256" key="4">
    <source>
        <dbReference type="ARBA" id="ARBA00023065"/>
    </source>
</evidence>
<evidence type="ECO:0000256" key="1">
    <source>
        <dbReference type="ARBA" id="ARBA00004184"/>
    </source>
</evidence>
<evidence type="ECO:0000256" key="2">
    <source>
        <dbReference type="ARBA" id="ARBA00005712"/>
    </source>
</evidence>
<dbReference type="Gene3D" id="2.60.15.10">
    <property type="entry name" value="F0F1 ATP synthase delta/epsilon subunit, N-terminal"/>
    <property type="match status" value="1"/>
</dbReference>
<sequence length="140" mass="15372">MKKILLEIITPERIAFSSEVDMINAPTSTGQIGILPGHVSLFTRLTEGEVKIMDNGKEVFLAIGGGFMEVSSDKTTILVTAAYKSEEINEKEVIMAKKKAEEALAAKPSGEALLEAQSLFRRSEIALKVLRRKKPLQLNN</sequence>
<name>A0A1J4TU02_9BACT</name>
<dbReference type="InterPro" id="IPR020546">
    <property type="entry name" value="ATP_synth_F1_dsu/esu_N"/>
</dbReference>
<comment type="similarity">
    <text evidence="2 8 9">Belongs to the ATPase epsilon chain family.</text>
</comment>
<dbReference type="HAMAP" id="MF_00530">
    <property type="entry name" value="ATP_synth_epsil_bac"/>
    <property type="match status" value="1"/>
</dbReference>
<dbReference type="Proteomes" id="UP000183120">
    <property type="component" value="Unassembled WGS sequence"/>
</dbReference>
<gene>
    <name evidence="8" type="primary">atpC</name>
    <name evidence="11" type="ORF">AUJ73_01920</name>
</gene>
<dbReference type="SUPFAM" id="SSF51344">
    <property type="entry name" value="Epsilon subunit of F1F0-ATP synthase N-terminal domain"/>
    <property type="match status" value="1"/>
</dbReference>
<evidence type="ECO:0000259" key="10">
    <source>
        <dbReference type="Pfam" id="PF02823"/>
    </source>
</evidence>
<evidence type="ECO:0000256" key="8">
    <source>
        <dbReference type="HAMAP-Rule" id="MF_00530"/>
    </source>
</evidence>
<keyword evidence="8" id="KW-0375">Hydrogen ion transport</keyword>
<dbReference type="Pfam" id="PF02823">
    <property type="entry name" value="ATP-synt_DE_N"/>
    <property type="match status" value="1"/>
</dbReference>
<evidence type="ECO:0000256" key="9">
    <source>
        <dbReference type="RuleBase" id="RU003656"/>
    </source>
</evidence>
<dbReference type="InterPro" id="IPR036771">
    <property type="entry name" value="ATPsynth_dsu/esu_N"/>
</dbReference>
<dbReference type="NCBIfam" id="TIGR01216">
    <property type="entry name" value="ATP_synt_epsi"/>
    <property type="match status" value="1"/>
</dbReference>
<evidence type="ECO:0000256" key="7">
    <source>
        <dbReference type="ARBA" id="ARBA00023310"/>
    </source>
</evidence>
<proteinExistence type="inferred from homology"/>
<keyword evidence="6 8" id="KW-0139">CF(1)</keyword>
<dbReference type="AlphaFoldDB" id="A0A1J4TU02"/>
<evidence type="ECO:0000256" key="5">
    <source>
        <dbReference type="ARBA" id="ARBA00023136"/>
    </source>
</evidence>
<organism evidence="11 12">
    <name type="scientific">Candidatus Gottesmanbacteria bacterium CG1_02_37_22</name>
    <dbReference type="NCBI Taxonomy" id="1805209"/>
    <lineage>
        <taxon>Bacteria</taxon>
        <taxon>Candidatus Gottesmaniibacteriota</taxon>
    </lineage>
</organism>
<dbReference type="STRING" id="1805209.AUJ73_01920"/>
<comment type="caution">
    <text evidence="11">The sequence shown here is derived from an EMBL/GenBank/DDBJ whole genome shotgun (WGS) entry which is preliminary data.</text>
</comment>
<protein>
    <recommendedName>
        <fullName evidence="8">ATP synthase epsilon chain</fullName>
    </recommendedName>
    <alternativeName>
        <fullName evidence="8">ATP synthase F1 sector epsilon subunit</fullName>
    </alternativeName>
    <alternativeName>
        <fullName evidence="8">F-ATPase epsilon subunit</fullName>
    </alternativeName>
</protein>
<evidence type="ECO:0000313" key="12">
    <source>
        <dbReference type="Proteomes" id="UP000183120"/>
    </source>
</evidence>
<dbReference type="PANTHER" id="PTHR13822">
    <property type="entry name" value="ATP SYNTHASE DELTA/EPSILON CHAIN"/>
    <property type="match status" value="1"/>
</dbReference>
<dbReference type="PANTHER" id="PTHR13822:SF10">
    <property type="entry name" value="ATP SYNTHASE EPSILON CHAIN, CHLOROPLASTIC"/>
    <property type="match status" value="1"/>
</dbReference>
<keyword evidence="4 8" id="KW-0406">Ion transport</keyword>
<keyword evidence="7 8" id="KW-0066">ATP synthesis</keyword>
<dbReference type="EMBL" id="MNUY01000028">
    <property type="protein sequence ID" value="OIO14689.1"/>
    <property type="molecule type" value="Genomic_DNA"/>
</dbReference>
<keyword evidence="3 8" id="KW-0813">Transport</keyword>
<dbReference type="InterPro" id="IPR001469">
    <property type="entry name" value="ATP_synth_F1_dsu/esu"/>
</dbReference>
<comment type="function">
    <text evidence="8">Produces ATP from ADP in the presence of a proton gradient across the membrane.</text>
</comment>
<accession>A0A1J4TU02</accession>
<dbReference type="GO" id="GO:0045259">
    <property type="term" value="C:proton-transporting ATP synthase complex"/>
    <property type="evidence" value="ECO:0007669"/>
    <property type="project" value="UniProtKB-KW"/>
</dbReference>
<keyword evidence="5 8" id="KW-0472">Membrane</keyword>
<dbReference type="CDD" id="cd12152">
    <property type="entry name" value="F1-ATPase_delta"/>
    <property type="match status" value="1"/>
</dbReference>
<dbReference type="GO" id="GO:0005524">
    <property type="term" value="F:ATP binding"/>
    <property type="evidence" value="ECO:0007669"/>
    <property type="project" value="UniProtKB-UniRule"/>
</dbReference>
<comment type="subunit">
    <text evidence="8 9">F-type ATPases have 2 components, CF(1) - the catalytic core - and CF(0) - the membrane proton channel. CF(1) has five subunits: alpha(3), beta(3), gamma(1), delta(1), epsilon(1). CF(0) has three main subunits: a, b and c.</text>
</comment>
<dbReference type="GO" id="GO:0005886">
    <property type="term" value="C:plasma membrane"/>
    <property type="evidence" value="ECO:0007669"/>
    <property type="project" value="UniProtKB-SubCell"/>
</dbReference>